<dbReference type="PROSITE" id="PS50072">
    <property type="entry name" value="CSA_PPIASE_2"/>
    <property type="match status" value="1"/>
</dbReference>
<sequence>MEIPKIQKRIVTIETSMGTIKFETYDADAPKTVQNFITLAQKGFYNNLTFHRIVKEFVIQGGDPNCNPSTSSGPCGAGGPGYQFEDELNPAAESYKNGYQKGVVAMANAGPNTNGSQFFIMLADNSLPHNYTIFGKVISGQDVVDRIGQVPVGPQDRPLEPIVMKKVTVEGGN</sequence>
<dbReference type="PANTHER" id="PTHR45625">
    <property type="entry name" value="PEPTIDYL-PROLYL CIS-TRANS ISOMERASE-RELATED"/>
    <property type="match status" value="1"/>
</dbReference>
<dbReference type="InterPro" id="IPR002130">
    <property type="entry name" value="Cyclophilin-type_PPIase_dom"/>
</dbReference>
<feature type="domain" description="PPIase cyclophilin-type" evidence="6">
    <location>
        <begin position="10"/>
        <end position="169"/>
    </location>
</feature>
<comment type="function">
    <text evidence="1 5">PPIases accelerate the folding of proteins. It catalyzes the cis-trans isomerization of proline imidic peptide bonds in oligopeptides.</text>
</comment>
<evidence type="ECO:0000256" key="1">
    <source>
        <dbReference type="ARBA" id="ARBA00002388"/>
    </source>
</evidence>
<dbReference type="InterPro" id="IPR020892">
    <property type="entry name" value="Cyclophilin-type_PPIase_CS"/>
</dbReference>
<dbReference type="Proteomes" id="UP000034652">
    <property type="component" value="Unassembled WGS sequence"/>
</dbReference>
<evidence type="ECO:0000259" key="6">
    <source>
        <dbReference type="PROSITE" id="PS50072"/>
    </source>
</evidence>
<name>A0A0G1IT58_9BACT</name>
<evidence type="ECO:0000256" key="5">
    <source>
        <dbReference type="RuleBase" id="RU363019"/>
    </source>
</evidence>
<evidence type="ECO:0000256" key="2">
    <source>
        <dbReference type="ARBA" id="ARBA00007365"/>
    </source>
</evidence>
<dbReference type="PROSITE" id="PS00170">
    <property type="entry name" value="CSA_PPIASE_1"/>
    <property type="match status" value="1"/>
</dbReference>
<dbReference type="Pfam" id="PF00160">
    <property type="entry name" value="Pro_isomerase"/>
    <property type="match status" value="1"/>
</dbReference>
<dbReference type="InterPro" id="IPR044666">
    <property type="entry name" value="Cyclophilin_A-like"/>
</dbReference>
<evidence type="ECO:0000313" key="8">
    <source>
        <dbReference type="Proteomes" id="UP000034652"/>
    </source>
</evidence>
<comment type="catalytic activity">
    <reaction evidence="5">
        <text>[protein]-peptidylproline (omega=180) = [protein]-peptidylproline (omega=0)</text>
        <dbReference type="Rhea" id="RHEA:16237"/>
        <dbReference type="Rhea" id="RHEA-COMP:10747"/>
        <dbReference type="Rhea" id="RHEA-COMP:10748"/>
        <dbReference type="ChEBI" id="CHEBI:83833"/>
        <dbReference type="ChEBI" id="CHEBI:83834"/>
        <dbReference type="EC" id="5.2.1.8"/>
    </reaction>
</comment>
<dbReference type="PIRSF" id="PIRSF001467">
    <property type="entry name" value="Peptidylpro_ismrse"/>
    <property type="match status" value="1"/>
</dbReference>
<keyword evidence="3 5" id="KW-0697">Rotamase</keyword>
<dbReference type="EMBL" id="LCIV01000018">
    <property type="protein sequence ID" value="KKT62315.1"/>
    <property type="molecule type" value="Genomic_DNA"/>
</dbReference>
<protein>
    <recommendedName>
        <fullName evidence="5">Peptidyl-prolyl cis-trans isomerase</fullName>
        <shortName evidence="5">PPIase</shortName>
        <ecNumber evidence="5">5.2.1.8</ecNumber>
    </recommendedName>
</protein>
<gene>
    <name evidence="7" type="ORF">UW57_C0018G0006</name>
</gene>
<dbReference type="EC" id="5.2.1.8" evidence="5"/>
<reference evidence="7 8" key="1">
    <citation type="journal article" date="2015" name="Nature">
        <title>rRNA introns, odd ribosomes, and small enigmatic genomes across a large radiation of phyla.</title>
        <authorList>
            <person name="Brown C.T."/>
            <person name="Hug L.A."/>
            <person name="Thomas B.C."/>
            <person name="Sharon I."/>
            <person name="Castelle C.J."/>
            <person name="Singh A."/>
            <person name="Wilkins M.J."/>
            <person name="Williams K.H."/>
            <person name="Banfield J.F."/>
        </authorList>
    </citation>
    <scope>NUCLEOTIDE SEQUENCE [LARGE SCALE GENOMIC DNA]</scope>
</reference>
<dbReference type="PRINTS" id="PR00153">
    <property type="entry name" value="CSAPPISMRASE"/>
</dbReference>
<dbReference type="GO" id="GO:0003755">
    <property type="term" value="F:peptidyl-prolyl cis-trans isomerase activity"/>
    <property type="evidence" value="ECO:0007669"/>
    <property type="project" value="UniProtKB-UniRule"/>
</dbReference>
<evidence type="ECO:0000256" key="3">
    <source>
        <dbReference type="ARBA" id="ARBA00023110"/>
    </source>
</evidence>
<dbReference type="GO" id="GO:0006457">
    <property type="term" value="P:protein folding"/>
    <property type="evidence" value="ECO:0007669"/>
    <property type="project" value="InterPro"/>
</dbReference>
<accession>A0A0G1IT58</accession>
<keyword evidence="4 5" id="KW-0413">Isomerase</keyword>
<dbReference type="InterPro" id="IPR029000">
    <property type="entry name" value="Cyclophilin-like_dom_sf"/>
</dbReference>
<dbReference type="Gene3D" id="2.40.100.10">
    <property type="entry name" value="Cyclophilin-like"/>
    <property type="match status" value="1"/>
</dbReference>
<dbReference type="AlphaFoldDB" id="A0A0G1IT58"/>
<comment type="caution">
    <text evidence="7">The sequence shown here is derived from an EMBL/GenBank/DDBJ whole genome shotgun (WGS) entry which is preliminary data.</text>
</comment>
<proteinExistence type="inferred from homology"/>
<dbReference type="CDD" id="cd00317">
    <property type="entry name" value="cyclophilin"/>
    <property type="match status" value="1"/>
</dbReference>
<dbReference type="InterPro" id="IPR024936">
    <property type="entry name" value="Cyclophilin-type_PPIase"/>
</dbReference>
<comment type="similarity">
    <text evidence="2 5">Belongs to the cyclophilin-type PPIase family.</text>
</comment>
<organism evidence="7 8">
    <name type="scientific">Candidatus Giovannonibacteria bacterium GW2011_GWA1_44_29</name>
    <dbReference type="NCBI Taxonomy" id="1618646"/>
    <lineage>
        <taxon>Bacteria</taxon>
        <taxon>Candidatus Giovannoniibacteriota</taxon>
    </lineage>
</organism>
<dbReference type="PANTHER" id="PTHR45625:SF4">
    <property type="entry name" value="PEPTIDYLPROLYL ISOMERASE DOMAIN AND WD REPEAT-CONTAINING PROTEIN 1"/>
    <property type="match status" value="1"/>
</dbReference>
<dbReference type="PATRIC" id="fig|1618646.3.peg.777"/>
<dbReference type="STRING" id="1618646.UW57_C0018G0006"/>
<evidence type="ECO:0000313" key="7">
    <source>
        <dbReference type="EMBL" id="KKT62315.1"/>
    </source>
</evidence>
<evidence type="ECO:0000256" key="4">
    <source>
        <dbReference type="ARBA" id="ARBA00023235"/>
    </source>
</evidence>
<dbReference type="SUPFAM" id="SSF50891">
    <property type="entry name" value="Cyclophilin-like"/>
    <property type="match status" value="1"/>
</dbReference>